<dbReference type="AlphaFoldDB" id="A0A9N7VK45"/>
<dbReference type="EMBL" id="CADEAL010004030">
    <property type="protein sequence ID" value="CAB1449861.1"/>
    <property type="molecule type" value="Genomic_DNA"/>
</dbReference>
<sequence>MLEQPRNPAASRGQPQDITADCDSCKASKDKIWSITVWNAAAYTAEHKARLQRITRSTEKVIDCNLAPQASDNRDKLSSHVCLFRPGTQSLHCIEVLTCET</sequence>
<dbReference type="Proteomes" id="UP001153269">
    <property type="component" value="Unassembled WGS sequence"/>
</dbReference>
<reference evidence="1" key="1">
    <citation type="submission" date="2020-03" db="EMBL/GenBank/DDBJ databases">
        <authorList>
            <person name="Weist P."/>
        </authorList>
    </citation>
    <scope>NUCLEOTIDE SEQUENCE</scope>
</reference>
<organism evidence="1 2">
    <name type="scientific">Pleuronectes platessa</name>
    <name type="common">European plaice</name>
    <dbReference type="NCBI Taxonomy" id="8262"/>
    <lineage>
        <taxon>Eukaryota</taxon>
        <taxon>Metazoa</taxon>
        <taxon>Chordata</taxon>
        <taxon>Craniata</taxon>
        <taxon>Vertebrata</taxon>
        <taxon>Euteleostomi</taxon>
        <taxon>Actinopterygii</taxon>
        <taxon>Neopterygii</taxon>
        <taxon>Teleostei</taxon>
        <taxon>Neoteleostei</taxon>
        <taxon>Acanthomorphata</taxon>
        <taxon>Carangaria</taxon>
        <taxon>Pleuronectiformes</taxon>
        <taxon>Pleuronectoidei</taxon>
        <taxon>Pleuronectidae</taxon>
        <taxon>Pleuronectes</taxon>
    </lineage>
</organism>
<evidence type="ECO:0000313" key="1">
    <source>
        <dbReference type="EMBL" id="CAB1449861.1"/>
    </source>
</evidence>
<evidence type="ECO:0000313" key="2">
    <source>
        <dbReference type="Proteomes" id="UP001153269"/>
    </source>
</evidence>
<accession>A0A9N7VK45</accession>
<keyword evidence="2" id="KW-1185">Reference proteome</keyword>
<proteinExistence type="predicted"/>
<gene>
    <name evidence="1" type="ORF">PLEPLA_LOCUS37547</name>
</gene>
<name>A0A9N7VK45_PLEPL</name>
<protein>
    <submittedName>
        <fullName evidence="1">Uncharacterized protein</fullName>
    </submittedName>
</protein>
<comment type="caution">
    <text evidence="1">The sequence shown here is derived from an EMBL/GenBank/DDBJ whole genome shotgun (WGS) entry which is preliminary data.</text>
</comment>